<reference evidence="1 2" key="1">
    <citation type="submission" date="2015-03" db="EMBL/GenBank/DDBJ databases">
        <title>Caedibacter varicaedens, whole genome shotgun sequence.</title>
        <authorList>
            <person name="Suzuki H."/>
            <person name="Dapper A.L."/>
            <person name="Gibson A.K."/>
            <person name="Jackson C."/>
            <person name="Lee H."/>
            <person name="Pejaver V.R."/>
            <person name="Doak T."/>
            <person name="Lynch M."/>
        </authorList>
    </citation>
    <scope>NUCLEOTIDE SEQUENCE [LARGE SCALE GENOMIC DNA]</scope>
</reference>
<dbReference type="Proteomes" id="UP000036771">
    <property type="component" value="Unassembled WGS sequence"/>
</dbReference>
<comment type="caution">
    <text evidence="1">The sequence shown here is derived from an EMBL/GenBank/DDBJ whole genome shotgun (WGS) entry which is preliminary data.</text>
</comment>
<gene>
    <name evidence="1" type="ORF">Cva_01117</name>
</gene>
<dbReference type="Pfam" id="PF12686">
    <property type="entry name" value="DUF3800"/>
    <property type="match status" value="1"/>
</dbReference>
<dbReference type="STRING" id="1629334.Cva_01117"/>
<protein>
    <recommendedName>
        <fullName evidence="3">3-deoxy-D-manno-octulosonic-acid transferase</fullName>
    </recommendedName>
</protein>
<dbReference type="EMBL" id="BBVC01000060">
    <property type="protein sequence ID" value="GAO98457.1"/>
    <property type="molecule type" value="Genomic_DNA"/>
</dbReference>
<evidence type="ECO:0000313" key="2">
    <source>
        <dbReference type="Proteomes" id="UP000036771"/>
    </source>
</evidence>
<name>A0A0K8MDC9_9PROT</name>
<keyword evidence="2" id="KW-1185">Reference proteome</keyword>
<evidence type="ECO:0000313" key="1">
    <source>
        <dbReference type="EMBL" id="GAO98457.1"/>
    </source>
</evidence>
<accession>A0A0K8MDC9</accession>
<dbReference type="AlphaFoldDB" id="A0A0K8MDC9"/>
<sequence length="243" mass="28119">MSHSDYIIYVDESGDHNLESIDQNFPVFVLAFCIFNKQEYIDVAVPSLKQHKFNVFGHDAVVLHEREIRKQEGAFSSLLINRVAQDEYCEQLNDLMLKTPMKIIAAVIDKHKLKNKYISPDNPYHLALGFCLERASYFLRGREQQDKLTHVIVERRGKKEDKELELEFYRITTPDEKQYSGLNYNLGGTPFKIHFISKEANMAGIQLADLIARPIGRWRMNPAQPNRAMSIIRGKGFDVKTFP</sequence>
<dbReference type="InterPro" id="IPR024524">
    <property type="entry name" value="DUF3800"/>
</dbReference>
<organism evidence="1 2">
    <name type="scientific">Caedimonas varicaedens</name>
    <dbReference type="NCBI Taxonomy" id="1629334"/>
    <lineage>
        <taxon>Bacteria</taxon>
        <taxon>Pseudomonadati</taxon>
        <taxon>Pseudomonadota</taxon>
        <taxon>Alphaproteobacteria</taxon>
        <taxon>Holosporales</taxon>
        <taxon>Caedimonadaceae</taxon>
        <taxon>Caedimonas</taxon>
    </lineage>
</organism>
<evidence type="ECO:0008006" key="3">
    <source>
        <dbReference type="Google" id="ProtNLM"/>
    </source>
</evidence>
<proteinExistence type="predicted"/>